<keyword evidence="1" id="KW-0732">Signal</keyword>
<evidence type="ECO:0000313" key="2">
    <source>
        <dbReference type="EMBL" id="KFU80687.1"/>
    </source>
</evidence>
<protein>
    <recommendedName>
        <fullName evidence="4">Secreted protein</fullName>
    </recommendedName>
</protein>
<dbReference type="EMBL" id="JFBM01000010">
    <property type="protein sequence ID" value="KFU80687.1"/>
    <property type="molecule type" value="Genomic_DNA"/>
</dbReference>
<organism evidence="2 3">
    <name type="scientific">Amycolatopsis lurida NRRL 2430</name>
    <dbReference type="NCBI Taxonomy" id="1460371"/>
    <lineage>
        <taxon>Bacteria</taxon>
        <taxon>Bacillati</taxon>
        <taxon>Actinomycetota</taxon>
        <taxon>Actinomycetes</taxon>
        <taxon>Pseudonocardiales</taxon>
        <taxon>Pseudonocardiaceae</taxon>
        <taxon>Amycolatopsis</taxon>
    </lineage>
</organism>
<dbReference type="Proteomes" id="UP000256220">
    <property type="component" value="Unassembled WGS sequence"/>
</dbReference>
<comment type="caution">
    <text evidence="2">The sequence shown here is derived from an EMBL/GenBank/DDBJ whole genome shotgun (WGS) entry which is preliminary data.</text>
</comment>
<name>A0A2P2FVC4_AMYLU</name>
<evidence type="ECO:0000313" key="3">
    <source>
        <dbReference type="Proteomes" id="UP000256220"/>
    </source>
</evidence>
<gene>
    <name evidence="2" type="ORF">BB31_14085</name>
</gene>
<evidence type="ECO:0008006" key="4">
    <source>
        <dbReference type="Google" id="ProtNLM"/>
    </source>
</evidence>
<accession>A0A2P2FVC4</accession>
<reference evidence="2 3" key="1">
    <citation type="journal article" date="2014" name="Genome Announc.">
        <title>Draft Genome Sequence of Amycolatopsis lurida NRRL 2430, Producer of the Glycopeptide Family Antibiotic Ristocetin.</title>
        <authorList>
            <person name="Kwun M.J."/>
            <person name="Hong H.J."/>
        </authorList>
    </citation>
    <scope>NUCLEOTIDE SEQUENCE [LARGE SCALE GENOMIC DNA]</scope>
    <source>
        <strain evidence="2 3">NRRL 2430</strain>
    </source>
</reference>
<keyword evidence="3" id="KW-1185">Reference proteome</keyword>
<feature type="chain" id="PRO_5015114276" description="Secreted protein" evidence="1">
    <location>
        <begin position="33"/>
        <end position="130"/>
    </location>
</feature>
<evidence type="ECO:0000256" key="1">
    <source>
        <dbReference type="SAM" id="SignalP"/>
    </source>
</evidence>
<dbReference type="AlphaFoldDB" id="A0A2P2FVC4"/>
<proteinExistence type="predicted"/>
<sequence length="130" mass="12918">MIMKSLANAAKIGIAAGAFALGLVGLAGTAAAAPSTSFEVCSPLGCAVQSVRGTAENVGGRIRVVATVSDSSPSDTLTARFVFSGSTTEVKNVIINDDTQTLVLQSGPFQTKLTVSACGGGGCTTKPIPL</sequence>
<feature type="signal peptide" evidence="1">
    <location>
        <begin position="1"/>
        <end position="32"/>
    </location>
</feature>